<dbReference type="GeneID" id="94367678"/>
<feature type="transmembrane region" description="Helical" evidence="1">
    <location>
        <begin position="67"/>
        <end position="87"/>
    </location>
</feature>
<feature type="transmembrane region" description="Helical" evidence="1">
    <location>
        <begin position="17"/>
        <end position="39"/>
    </location>
</feature>
<reference evidence="3" key="1">
    <citation type="journal article" date="2019" name="Int. J. Syst. Evol. Microbiol.">
        <title>The Global Catalogue of Microorganisms (GCM) 10K type strain sequencing project: providing services to taxonomists for standard genome sequencing and annotation.</title>
        <authorList>
            <consortium name="The Broad Institute Genomics Platform"/>
            <consortium name="The Broad Institute Genome Sequencing Center for Infectious Disease"/>
            <person name="Wu L."/>
            <person name="Ma J."/>
        </authorList>
    </citation>
    <scope>NUCLEOTIDE SEQUENCE [LARGE SCALE GENOMIC DNA]</scope>
    <source>
        <strain evidence="3">KCTC 12708</strain>
    </source>
</reference>
<feature type="transmembrane region" description="Helical" evidence="1">
    <location>
        <begin position="94"/>
        <end position="114"/>
    </location>
</feature>
<name>A0ABQ3BFS1_9FLAO</name>
<gene>
    <name evidence="2" type="ORF">GCM10008088_00410</name>
</gene>
<sequence length="115" mass="13448">MITSEQITERQKSKIRLLAFMVGCFILLVSFFNMAVWFYKFDHLGSLIETKRSYLHHFPYFLRNPSIINAIALTAFVFAVFFFRLSAKQDELRFLSILGIMGNFIFIGASIYLML</sequence>
<accession>A0ABQ3BFS1</accession>
<dbReference type="Proteomes" id="UP000615593">
    <property type="component" value="Unassembled WGS sequence"/>
</dbReference>
<evidence type="ECO:0000313" key="3">
    <source>
        <dbReference type="Proteomes" id="UP000615593"/>
    </source>
</evidence>
<protein>
    <submittedName>
        <fullName evidence="2">Uncharacterized protein</fullName>
    </submittedName>
</protein>
<keyword evidence="3" id="KW-1185">Reference proteome</keyword>
<comment type="caution">
    <text evidence="2">The sequence shown here is derived from an EMBL/GenBank/DDBJ whole genome shotgun (WGS) entry which is preliminary data.</text>
</comment>
<proteinExistence type="predicted"/>
<organism evidence="2 3">
    <name type="scientific">Mesonia mobilis</name>
    <dbReference type="NCBI Taxonomy" id="369791"/>
    <lineage>
        <taxon>Bacteria</taxon>
        <taxon>Pseudomonadati</taxon>
        <taxon>Bacteroidota</taxon>
        <taxon>Flavobacteriia</taxon>
        <taxon>Flavobacteriales</taxon>
        <taxon>Flavobacteriaceae</taxon>
        <taxon>Mesonia</taxon>
    </lineage>
</organism>
<evidence type="ECO:0000256" key="1">
    <source>
        <dbReference type="SAM" id="Phobius"/>
    </source>
</evidence>
<dbReference type="RefSeq" id="WP_156876762.1">
    <property type="nucleotide sequence ID" value="NZ_BMWY01000001.1"/>
</dbReference>
<keyword evidence="1" id="KW-0812">Transmembrane</keyword>
<dbReference type="EMBL" id="BMWY01000001">
    <property type="protein sequence ID" value="GGZ43408.1"/>
    <property type="molecule type" value="Genomic_DNA"/>
</dbReference>
<keyword evidence="1" id="KW-1133">Transmembrane helix</keyword>
<evidence type="ECO:0000313" key="2">
    <source>
        <dbReference type="EMBL" id="GGZ43408.1"/>
    </source>
</evidence>
<keyword evidence="1" id="KW-0472">Membrane</keyword>